<name>A0A0I9UTL2_9MYCO</name>
<gene>
    <name evidence="1" type="ORF">ABH38_01430</name>
</gene>
<dbReference type="SUPFAM" id="SSF143212">
    <property type="entry name" value="Rv2632c-like"/>
    <property type="match status" value="1"/>
</dbReference>
<dbReference type="STRING" id="1202450.B586_16875"/>
<comment type="caution">
    <text evidence="1">The sequence shown here is derived from an EMBL/GenBank/DDBJ whole genome shotgun (WGS) entry which is preliminary data.</text>
</comment>
<evidence type="ECO:0008006" key="3">
    <source>
        <dbReference type="Google" id="ProtNLM"/>
    </source>
</evidence>
<accession>A0A0I9UTL2</accession>
<dbReference type="RefSeq" id="WP_047313245.1">
    <property type="nucleotide sequence ID" value="NZ_LDPQ01000001.1"/>
</dbReference>
<dbReference type="InterPro" id="IPR015057">
    <property type="entry name" value="Rv2632c-like"/>
</dbReference>
<keyword evidence="2" id="KW-1185">Reference proteome</keyword>
<dbReference type="OrthoDB" id="4828144at2"/>
<reference evidence="1 2" key="1">
    <citation type="submission" date="2015-05" db="EMBL/GenBank/DDBJ databases">
        <title>Genome sequence of Mycobacterium haemophilum.</title>
        <authorList>
            <person name="Greninger A.L."/>
            <person name="Cunningham G."/>
            <person name="Miller S."/>
        </authorList>
    </citation>
    <scope>NUCLEOTIDE SEQUENCE [LARGE SCALE GENOMIC DNA]</scope>
    <source>
        <strain evidence="2">UC1</strain>
    </source>
</reference>
<sequence>MTEDRGVKAWHLDILVDEHEKRTRAKVQLSWQGNELVGVGLARLDPADEPVAAIGDELAIARALSDLAHQLLEQTVTDIEATTHKPVTAVYL</sequence>
<dbReference type="PATRIC" id="fig|29311.18.peg.311"/>
<dbReference type="Pfam" id="PF08962">
    <property type="entry name" value="Rv2632c-like"/>
    <property type="match status" value="1"/>
</dbReference>
<dbReference type="Proteomes" id="UP000036334">
    <property type="component" value="Unassembled WGS sequence"/>
</dbReference>
<evidence type="ECO:0000313" key="2">
    <source>
        <dbReference type="Proteomes" id="UP000036334"/>
    </source>
</evidence>
<dbReference type="Gene3D" id="3.30.160.240">
    <property type="entry name" value="Rv1738"/>
    <property type="match status" value="1"/>
</dbReference>
<dbReference type="EMBL" id="LDPR01000001">
    <property type="protein sequence ID" value="KLO39049.1"/>
    <property type="molecule type" value="Genomic_DNA"/>
</dbReference>
<dbReference type="InterPro" id="IPR038070">
    <property type="entry name" value="Rv2632c-like_sf"/>
</dbReference>
<dbReference type="AlphaFoldDB" id="A0A0I9UTL2"/>
<evidence type="ECO:0000313" key="1">
    <source>
        <dbReference type="EMBL" id="KLO39049.1"/>
    </source>
</evidence>
<protein>
    <recommendedName>
        <fullName evidence="3">DUF1876 domain-containing protein</fullName>
    </recommendedName>
</protein>
<proteinExistence type="predicted"/>
<organism evidence="1 2">
    <name type="scientific">Mycobacterium haemophilum</name>
    <dbReference type="NCBI Taxonomy" id="29311"/>
    <lineage>
        <taxon>Bacteria</taxon>
        <taxon>Bacillati</taxon>
        <taxon>Actinomycetota</taxon>
        <taxon>Actinomycetes</taxon>
        <taxon>Mycobacteriales</taxon>
        <taxon>Mycobacteriaceae</taxon>
        <taxon>Mycobacterium</taxon>
    </lineage>
</organism>